<keyword evidence="1" id="KW-0479">Metal-binding</keyword>
<proteinExistence type="predicted"/>
<keyword evidence="4" id="KW-0862">Zinc</keyword>
<dbReference type="Pfam" id="PF00096">
    <property type="entry name" value="zf-C2H2"/>
    <property type="match status" value="3"/>
</dbReference>
<feature type="region of interest" description="Disordered" evidence="6">
    <location>
        <begin position="548"/>
        <end position="601"/>
    </location>
</feature>
<feature type="region of interest" description="Disordered" evidence="6">
    <location>
        <begin position="305"/>
        <end position="399"/>
    </location>
</feature>
<dbReference type="PROSITE" id="PS50157">
    <property type="entry name" value="ZINC_FINGER_C2H2_2"/>
    <property type="match status" value="5"/>
</dbReference>
<evidence type="ECO:0000313" key="9">
    <source>
        <dbReference type="Proteomes" id="UP001652680"/>
    </source>
</evidence>
<dbReference type="InterPro" id="IPR050688">
    <property type="entry name" value="Zinc_finger/UBP_domain"/>
</dbReference>
<feature type="compositionally biased region" description="Polar residues" evidence="6">
    <location>
        <begin position="567"/>
        <end position="583"/>
    </location>
</feature>
<feature type="domain" description="C2H2-type" evidence="7">
    <location>
        <begin position="629"/>
        <end position="657"/>
    </location>
</feature>
<dbReference type="EnsemblMetazoa" id="XM_017128628.2">
    <property type="protein sequence ID" value="XP_016984117.2"/>
    <property type="gene ID" value="LOC108048140"/>
</dbReference>
<evidence type="ECO:0000256" key="5">
    <source>
        <dbReference type="PROSITE-ProRule" id="PRU00042"/>
    </source>
</evidence>
<keyword evidence="2" id="KW-0677">Repeat</keyword>
<dbReference type="InterPro" id="IPR036236">
    <property type="entry name" value="Znf_C2H2_sf"/>
</dbReference>
<dbReference type="PROSITE" id="PS00028">
    <property type="entry name" value="ZINC_FINGER_C2H2_1"/>
    <property type="match status" value="5"/>
</dbReference>
<evidence type="ECO:0000256" key="4">
    <source>
        <dbReference type="ARBA" id="ARBA00022833"/>
    </source>
</evidence>
<feature type="compositionally biased region" description="Basic and acidic residues" evidence="6">
    <location>
        <begin position="307"/>
        <end position="361"/>
    </location>
</feature>
<reference evidence="8" key="2">
    <citation type="submission" date="2025-05" db="UniProtKB">
        <authorList>
            <consortium name="EnsemblMetazoa"/>
        </authorList>
    </citation>
    <scope>IDENTIFICATION</scope>
</reference>
<evidence type="ECO:0000259" key="7">
    <source>
        <dbReference type="PROSITE" id="PS50157"/>
    </source>
</evidence>
<name>A0ABM5HQY8_DRORH</name>
<sequence length="711" mass="80136">MPRKPNKEVLCDNCGSSNEAKHIYSAQKAFVGRKIVDLLGTITQKTLPINLGLKVCFLCASTMMSTVGVIERTQKLVEKFLAMPLKKTKDVRAPEKEDHDLLDAESSDNQENDFVDLTAEAEKPMKLKKNTTIRQRSKSMAVCLENTVFSQIENVKSSPKKLDGSFKNLDGSSQKQQSRIFDDNLTDSIKMTPAKPVSTKKKSFIHLFCNGNDGIEIPSESEDEEATGEETVKKVIIETNNFNCEHCEYHAKFPNHYKDHLQKEHGQQRPRIYSCPCCPKSFGVLKSMKDHLLVTHKLIVETVSKAKSKDSKSEGKQKVDSKPKEPKTQNNKQKEVKSKAKKLDEVTEIKAKDTSKEEKSISKQVLNKTQDTSKAEKSINKQVLNKTKDDKDNETQEERNVASFKALNESLMKKRMFENVVDSDYTFAINGSSASTPRAESSDFQCDICDCELTTAKQMQDHMKTAHAIEKPKIFKCTICDKSLTTKQSLNKHTLLHSDGADVGKSTKRKILQEEEEEEEVVNIESIFQTNNSADDDEGPREEKILKVNDTMSAPGSPIKKERKSKSSLLDISVGTTNGESPSKAQKRKKQKKSEELTSDQLMEEINHNVKPHKKARLDSTADESVSDFSCDKCGKRLKTQQSLEQHVQKKHSVLKCTNCKNTYTSQVDYVGHFSECGPSDDLPCGVFLCKKSFSEANFLSSHLRKRHKWV</sequence>
<evidence type="ECO:0000256" key="1">
    <source>
        <dbReference type="ARBA" id="ARBA00022723"/>
    </source>
</evidence>
<keyword evidence="3 5" id="KW-0863">Zinc-finger</keyword>
<dbReference type="InterPro" id="IPR013087">
    <property type="entry name" value="Znf_C2H2_type"/>
</dbReference>
<dbReference type="Gene3D" id="3.30.160.60">
    <property type="entry name" value="Classic Zinc Finger"/>
    <property type="match status" value="2"/>
</dbReference>
<evidence type="ECO:0000313" key="8">
    <source>
        <dbReference type="EnsemblMetazoa" id="XP_016984117.2"/>
    </source>
</evidence>
<dbReference type="GeneID" id="108048140"/>
<keyword evidence="9" id="KW-1185">Reference proteome</keyword>
<feature type="compositionally biased region" description="Basic and acidic residues" evidence="6">
    <location>
        <begin position="386"/>
        <end position="399"/>
    </location>
</feature>
<dbReference type="PANTHER" id="PTHR24403:SF67">
    <property type="entry name" value="FI01116P-RELATED"/>
    <property type="match status" value="1"/>
</dbReference>
<reference evidence="9" key="1">
    <citation type="journal article" date="2021" name="Elife">
        <title>Highly contiguous assemblies of 101 drosophilid genomes.</title>
        <authorList>
            <person name="Kim B.Y."/>
            <person name="Wang J.R."/>
            <person name="Miller D.E."/>
            <person name="Barmina O."/>
            <person name="Delaney E."/>
            <person name="Thompson A."/>
            <person name="Comeault A.A."/>
            <person name="Peede D."/>
            <person name="D'Agostino E.R."/>
            <person name="Pelaez J."/>
            <person name="Aguilar J.M."/>
            <person name="Haji D."/>
            <person name="Matsunaga T."/>
            <person name="Armstrong E.E."/>
            <person name="Zych M."/>
            <person name="Ogawa Y."/>
            <person name="Stamenkovic-Radak M."/>
            <person name="Jelic M."/>
            <person name="Veselinovic M.S."/>
            <person name="Tanaskovic M."/>
            <person name="Eric P."/>
            <person name="Gao J.J."/>
            <person name="Katoh T.K."/>
            <person name="Toda M.J."/>
            <person name="Watabe H."/>
            <person name="Watada M."/>
            <person name="Davis J.S."/>
            <person name="Moyle L.C."/>
            <person name="Manoli G."/>
            <person name="Bertolini E."/>
            <person name="Kostal V."/>
            <person name="Hawley R.S."/>
            <person name="Takahashi A."/>
            <person name="Jones C.D."/>
            <person name="Price D.K."/>
            <person name="Whiteman N."/>
            <person name="Kopp A."/>
            <person name="Matute D.R."/>
            <person name="Petrov D.A."/>
        </authorList>
    </citation>
    <scope>NUCLEOTIDE SEQUENCE [LARGE SCALE GENOMIC DNA]</scope>
</reference>
<feature type="domain" description="C2H2-type" evidence="7">
    <location>
        <begin position="273"/>
        <end position="296"/>
    </location>
</feature>
<evidence type="ECO:0000256" key="6">
    <source>
        <dbReference type="SAM" id="MobiDB-lite"/>
    </source>
</evidence>
<feature type="domain" description="C2H2-type" evidence="7">
    <location>
        <begin position="444"/>
        <end position="472"/>
    </location>
</feature>
<dbReference type="SMART" id="SM00355">
    <property type="entry name" value="ZnF_C2H2"/>
    <property type="match status" value="7"/>
</dbReference>
<feature type="domain" description="C2H2-type" evidence="7">
    <location>
        <begin position="683"/>
        <end position="708"/>
    </location>
</feature>
<evidence type="ECO:0000256" key="2">
    <source>
        <dbReference type="ARBA" id="ARBA00022737"/>
    </source>
</evidence>
<protein>
    <recommendedName>
        <fullName evidence="7">C2H2-type domain-containing protein</fullName>
    </recommendedName>
</protein>
<accession>A0ABM5HQY8</accession>
<dbReference type="RefSeq" id="XP_016984117.2">
    <property type="nucleotide sequence ID" value="XM_017128628.2"/>
</dbReference>
<evidence type="ECO:0000256" key="3">
    <source>
        <dbReference type="ARBA" id="ARBA00022771"/>
    </source>
</evidence>
<dbReference type="Proteomes" id="UP001652680">
    <property type="component" value="Unassembled WGS sequence"/>
</dbReference>
<feature type="domain" description="C2H2-type" evidence="7">
    <location>
        <begin position="475"/>
        <end position="502"/>
    </location>
</feature>
<dbReference type="PANTHER" id="PTHR24403">
    <property type="entry name" value="ZINC FINGER PROTEIN"/>
    <property type="match status" value="1"/>
</dbReference>
<feature type="region of interest" description="Disordered" evidence="6">
    <location>
        <begin position="158"/>
        <end position="177"/>
    </location>
</feature>
<organism evidence="8 9">
    <name type="scientific">Drosophila rhopaloa</name>
    <name type="common">Fruit fly</name>
    <dbReference type="NCBI Taxonomy" id="1041015"/>
    <lineage>
        <taxon>Eukaryota</taxon>
        <taxon>Metazoa</taxon>
        <taxon>Ecdysozoa</taxon>
        <taxon>Arthropoda</taxon>
        <taxon>Hexapoda</taxon>
        <taxon>Insecta</taxon>
        <taxon>Pterygota</taxon>
        <taxon>Neoptera</taxon>
        <taxon>Endopterygota</taxon>
        <taxon>Diptera</taxon>
        <taxon>Brachycera</taxon>
        <taxon>Muscomorpha</taxon>
        <taxon>Ephydroidea</taxon>
        <taxon>Drosophilidae</taxon>
        <taxon>Drosophila</taxon>
        <taxon>Sophophora</taxon>
    </lineage>
</organism>
<dbReference type="SUPFAM" id="SSF57667">
    <property type="entry name" value="beta-beta-alpha zinc fingers"/>
    <property type="match status" value="1"/>
</dbReference>